<evidence type="ECO:0000313" key="4">
    <source>
        <dbReference type="Proteomes" id="UP001500843"/>
    </source>
</evidence>
<accession>A0ABP8WDM8</accession>
<sequence>MLIGAGSAVSLQSRFAATDLAEPQHRARSLALVVWVGTLGSVLGPNLGVPGEIIGAATGLTVLASAFLVAAVCLALAGTIIFVRLRPDPLLPLGRAPARPNDPGVSGTHSRRCARTGVPLRSPPALSWWRRASRSSRSSPSRSSYH</sequence>
<name>A0ABP8WDM8_9MICO</name>
<organism evidence="3 4">
    <name type="scientific">Promicromonospora umidemergens</name>
    <dbReference type="NCBI Taxonomy" id="629679"/>
    <lineage>
        <taxon>Bacteria</taxon>
        <taxon>Bacillati</taxon>
        <taxon>Actinomycetota</taxon>
        <taxon>Actinomycetes</taxon>
        <taxon>Micrococcales</taxon>
        <taxon>Promicromonosporaceae</taxon>
        <taxon>Promicromonospora</taxon>
    </lineage>
</organism>
<evidence type="ECO:0000313" key="3">
    <source>
        <dbReference type="EMBL" id="GAA4687513.1"/>
    </source>
</evidence>
<dbReference type="SUPFAM" id="SSF103473">
    <property type="entry name" value="MFS general substrate transporter"/>
    <property type="match status" value="1"/>
</dbReference>
<dbReference type="PANTHER" id="PTHR23534:SF1">
    <property type="entry name" value="MAJOR FACILITATOR SUPERFAMILY PROTEIN"/>
    <property type="match status" value="1"/>
</dbReference>
<comment type="caution">
    <text evidence="3">The sequence shown here is derived from an EMBL/GenBank/DDBJ whole genome shotgun (WGS) entry which is preliminary data.</text>
</comment>
<feature type="transmembrane region" description="Helical" evidence="2">
    <location>
        <begin position="30"/>
        <end position="47"/>
    </location>
</feature>
<dbReference type="Proteomes" id="UP001500843">
    <property type="component" value="Unassembled WGS sequence"/>
</dbReference>
<evidence type="ECO:0000256" key="2">
    <source>
        <dbReference type="SAM" id="Phobius"/>
    </source>
</evidence>
<keyword evidence="4" id="KW-1185">Reference proteome</keyword>
<dbReference type="RefSeq" id="WP_253875584.1">
    <property type="nucleotide sequence ID" value="NZ_BAABHM010000002.1"/>
</dbReference>
<feature type="region of interest" description="Disordered" evidence="1">
    <location>
        <begin position="92"/>
        <end position="123"/>
    </location>
</feature>
<protein>
    <recommendedName>
        <fullName evidence="5">MFS transporter</fullName>
    </recommendedName>
</protein>
<keyword evidence="2" id="KW-0812">Transmembrane</keyword>
<evidence type="ECO:0008006" key="5">
    <source>
        <dbReference type="Google" id="ProtNLM"/>
    </source>
</evidence>
<gene>
    <name evidence="3" type="ORF">GCM10023198_02360</name>
</gene>
<evidence type="ECO:0000256" key="1">
    <source>
        <dbReference type="SAM" id="MobiDB-lite"/>
    </source>
</evidence>
<dbReference type="EMBL" id="BAABHM010000002">
    <property type="protein sequence ID" value="GAA4687513.1"/>
    <property type="molecule type" value="Genomic_DNA"/>
</dbReference>
<dbReference type="InterPro" id="IPR036259">
    <property type="entry name" value="MFS_trans_sf"/>
</dbReference>
<dbReference type="PANTHER" id="PTHR23534">
    <property type="entry name" value="MFS PERMEASE"/>
    <property type="match status" value="1"/>
</dbReference>
<keyword evidence="2" id="KW-1133">Transmembrane helix</keyword>
<dbReference type="Gene3D" id="1.20.1250.20">
    <property type="entry name" value="MFS general substrate transporter like domains"/>
    <property type="match status" value="1"/>
</dbReference>
<proteinExistence type="predicted"/>
<reference evidence="4" key="1">
    <citation type="journal article" date="2019" name="Int. J. Syst. Evol. Microbiol.">
        <title>The Global Catalogue of Microorganisms (GCM) 10K type strain sequencing project: providing services to taxonomists for standard genome sequencing and annotation.</title>
        <authorList>
            <consortium name="The Broad Institute Genomics Platform"/>
            <consortium name="The Broad Institute Genome Sequencing Center for Infectious Disease"/>
            <person name="Wu L."/>
            <person name="Ma J."/>
        </authorList>
    </citation>
    <scope>NUCLEOTIDE SEQUENCE [LARGE SCALE GENOMIC DNA]</scope>
    <source>
        <strain evidence="4">JCM 17975</strain>
    </source>
</reference>
<keyword evidence="2" id="KW-0472">Membrane</keyword>
<feature type="transmembrane region" description="Helical" evidence="2">
    <location>
        <begin position="53"/>
        <end position="83"/>
    </location>
</feature>